<dbReference type="EMBL" id="BSER01000002">
    <property type="protein sequence ID" value="GLJ94452.1"/>
    <property type="molecule type" value="Genomic_DNA"/>
</dbReference>
<proteinExistence type="predicted"/>
<dbReference type="Pfam" id="PF12697">
    <property type="entry name" value="Abhydrolase_6"/>
    <property type="match status" value="1"/>
</dbReference>
<comment type="caution">
    <text evidence="2">The sequence shown here is derived from an EMBL/GenBank/DDBJ whole genome shotgun (WGS) entry which is preliminary data.</text>
</comment>
<gene>
    <name evidence="2" type="ORF">GCM10017591_05130</name>
</gene>
<dbReference type="PRINTS" id="PR00111">
    <property type="entry name" value="ABHYDROLASE"/>
</dbReference>
<evidence type="ECO:0000259" key="1">
    <source>
        <dbReference type="Pfam" id="PF12697"/>
    </source>
</evidence>
<dbReference type="PANTHER" id="PTHR43689:SF8">
    <property type="entry name" value="ALPHA_BETA-HYDROLASES SUPERFAMILY PROTEIN"/>
    <property type="match status" value="1"/>
</dbReference>
<dbReference type="GO" id="GO:0016787">
    <property type="term" value="F:hydrolase activity"/>
    <property type="evidence" value="ECO:0007669"/>
    <property type="project" value="UniProtKB-KW"/>
</dbReference>
<sequence length="280" mass="29748">MLPVESASAAFARLEVHHLQRPEGRIAYRLVGEGPLVVCVPGMGEIAASFRYTSPALQAAGFRVAVMDLRGHGESDATFSSYDDVAAGTDILALIAHLGSPAVVVGNSMAAGAAVWAAAEEPEAIRGLGLVGPFVRNAPTNPVAVAFFRVMMLRPWARAAWLAYLPQLYPGRRPADFVEHRDAIRTAMSRPGATAAFARTTRTDHTPAETRIPDVTAPTLVVMGTADPDFTDPSAEAAWIGERLHAEVVLVEGAGHYPQTEEPEQASPALVAFCREVTDA</sequence>
<keyword evidence="2" id="KW-0378">Hydrolase</keyword>
<dbReference type="Proteomes" id="UP001142291">
    <property type="component" value="Unassembled WGS sequence"/>
</dbReference>
<evidence type="ECO:0000313" key="3">
    <source>
        <dbReference type="Proteomes" id="UP001142291"/>
    </source>
</evidence>
<dbReference type="InterPro" id="IPR000639">
    <property type="entry name" value="Epox_hydrolase-like"/>
</dbReference>
<name>A0A9W6HKF1_9MICO</name>
<reference evidence="2" key="2">
    <citation type="submission" date="2023-01" db="EMBL/GenBank/DDBJ databases">
        <authorList>
            <person name="Sun Q."/>
            <person name="Evtushenko L."/>
        </authorList>
    </citation>
    <scope>NUCLEOTIDE SEQUENCE</scope>
    <source>
        <strain evidence="2">VKM Ac-1940</strain>
    </source>
</reference>
<evidence type="ECO:0000313" key="2">
    <source>
        <dbReference type="EMBL" id="GLJ94452.1"/>
    </source>
</evidence>
<organism evidence="2 3">
    <name type="scientific">Microbacterium dextranolyticum</name>
    <dbReference type="NCBI Taxonomy" id="36806"/>
    <lineage>
        <taxon>Bacteria</taxon>
        <taxon>Bacillati</taxon>
        <taxon>Actinomycetota</taxon>
        <taxon>Actinomycetes</taxon>
        <taxon>Micrococcales</taxon>
        <taxon>Microbacteriaceae</taxon>
        <taxon>Microbacterium</taxon>
    </lineage>
</organism>
<reference evidence="2" key="1">
    <citation type="journal article" date="2014" name="Int. J. Syst. Evol. Microbiol.">
        <title>Complete genome sequence of Corynebacterium casei LMG S-19264T (=DSM 44701T), isolated from a smear-ripened cheese.</title>
        <authorList>
            <consortium name="US DOE Joint Genome Institute (JGI-PGF)"/>
            <person name="Walter F."/>
            <person name="Albersmeier A."/>
            <person name="Kalinowski J."/>
            <person name="Ruckert C."/>
        </authorList>
    </citation>
    <scope>NUCLEOTIDE SEQUENCE</scope>
    <source>
        <strain evidence="2">VKM Ac-1940</strain>
    </source>
</reference>
<dbReference type="InterPro" id="IPR029058">
    <property type="entry name" value="AB_hydrolase_fold"/>
</dbReference>
<dbReference type="Gene3D" id="3.40.50.1820">
    <property type="entry name" value="alpha/beta hydrolase"/>
    <property type="match status" value="1"/>
</dbReference>
<dbReference type="PRINTS" id="PR00412">
    <property type="entry name" value="EPOXHYDRLASE"/>
</dbReference>
<dbReference type="PANTHER" id="PTHR43689">
    <property type="entry name" value="HYDROLASE"/>
    <property type="match status" value="1"/>
</dbReference>
<keyword evidence="3" id="KW-1185">Reference proteome</keyword>
<feature type="domain" description="AB hydrolase-1" evidence="1">
    <location>
        <begin position="37"/>
        <end position="265"/>
    </location>
</feature>
<protein>
    <submittedName>
        <fullName evidence="2">Hydrolase</fullName>
    </submittedName>
</protein>
<dbReference type="InterPro" id="IPR000073">
    <property type="entry name" value="AB_hydrolase_1"/>
</dbReference>
<dbReference type="SUPFAM" id="SSF53474">
    <property type="entry name" value="alpha/beta-Hydrolases"/>
    <property type="match status" value="1"/>
</dbReference>
<dbReference type="AlphaFoldDB" id="A0A9W6HKF1"/>
<accession>A0A9W6HKF1</accession>